<keyword evidence="5" id="KW-0998">Cell outer membrane</keyword>
<dbReference type="RefSeq" id="WP_103948194.1">
    <property type="nucleotide sequence ID" value="NZ_PQVV01000026.1"/>
</dbReference>
<keyword evidence="8" id="KW-1185">Reference proteome</keyword>
<protein>
    <submittedName>
        <fullName evidence="7">MipA/OmpV family protein</fullName>
    </submittedName>
</protein>
<name>A0ABX4ZVQ5_9ENTR</name>
<accession>A0ABX4ZVQ5</accession>
<evidence type="ECO:0000256" key="5">
    <source>
        <dbReference type="ARBA" id="ARBA00023237"/>
    </source>
</evidence>
<sequence>MQAQAAAPVDEATGTPVAVHPPAAPTVPSLTVGGGLAVNPLYEGSSRYEPFPSLAAKAVLPSDHWGTFTLSFPEGMRWDLPDVSNVGLAFLLGYDPGRKEKIRYLGGNNHHLRGMGDLDSTALVGAEAYLRLPGGRLYVRGMQAASSRDYGGDDLGHTTYLEAGAASSLPLSSALTLDASLYGTWSDSHDMMARFGVTGRQAARSDFSEYHAGDGMRDVTMKTAVTWHLQPQIALQGGLKVYSLVAGARHSPLTDDTVGAGVFLNALYNF</sequence>
<evidence type="ECO:0000256" key="6">
    <source>
        <dbReference type="SAM" id="MobiDB-lite"/>
    </source>
</evidence>
<dbReference type="PANTHER" id="PTHR38776:SF1">
    <property type="entry name" value="MLTA-INTERACTING PROTEIN-RELATED"/>
    <property type="match status" value="1"/>
</dbReference>
<proteinExistence type="inferred from homology"/>
<dbReference type="InterPro" id="IPR010583">
    <property type="entry name" value="MipA"/>
</dbReference>
<comment type="caution">
    <text evidence="7">The sequence shown here is derived from an EMBL/GenBank/DDBJ whole genome shotgun (WGS) entry which is preliminary data.</text>
</comment>
<dbReference type="EMBL" id="PQVW01000026">
    <property type="protein sequence ID" value="POZ18959.1"/>
    <property type="molecule type" value="Genomic_DNA"/>
</dbReference>
<dbReference type="Proteomes" id="UP000237025">
    <property type="component" value="Unassembled WGS sequence"/>
</dbReference>
<evidence type="ECO:0000256" key="1">
    <source>
        <dbReference type="ARBA" id="ARBA00004442"/>
    </source>
</evidence>
<evidence type="ECO:0000256" key="3">
    <source>
        <dbReference type="ARBA" id="ARBA00022729"/>
    </source>
</evidence>
<organism evidence="7 8">
    <name type="scientific">Lelliottia aquatilis</name>
    <dbReference type="NCBI Taxonomy" id="2080838"/>
    <lineage>
        <taxon>Bacteria</taxon>
        <taxon>Pseudomonadati</taxon>
        <taxon>Pseudomonadota</taxon>
        <taxon>Gammaproteobacteria</taxon>
        <taxon>Enterobacterales</taxon>
        <taxon>Enterobacteriaceae</taxon>
        <taxon>Lelliottia</taxon>
    </lineage>
</organism>
<evidence type="ECO:0000313" key="8">
    <source>
        <dbReference type="Proteomes" id="UP000237025"/>
    </source>
</evidence>
<dbReference type="PANTHER" id="PTHR38776">
    <property type="entry name" value="MLTA-INTERACTING PROTEIN-RELATED"/>
    <property type="match status" value="1"/>
</dbReference>
<keyword evidence="4" id="KW-0472">Membrane</keyword>
<feature type="region of interest" description="Disordered" evidence="6">
    <location>
        <begin position="1"/>
        <end position="20"/>
    </location>
</feature>
<dbReference type="Pfam" id="PF06629">
    <property type="entry name" value="MipA"/>
    <property type="match status" value="1"/>
</dbReference>
<gene>
    <name evidence="7" type="ORF">C3712_22345</name>
</gene>
<comment type="similarity">
    <text evidence="2">Belongs to the MipA/OmpV family.</text>
</comment>
<evidence type="ECO:0000256" key="2">
    <source>
        <dbReference type="ARBA" id="ARBA00005722"/>
    </source>
</evidence>
<evidence type="ECO:0000256" key="4">
    <source>
        <dbReference type="ARBA" id="ARBA00023136"/>
    </source>
</evidence>
<reference evidence="7 8" key="1">
    <citation type="submission" date="2018-02" db="EMBL/GenBank/DDBJ databases">
        <title>Lelliotia aquatilis sp. nov., isolated from drinking water.</title>
        <authorList>
            <person name="Kaempfer P."/>
            <person name="Glaeser S."/>
            <person name="Exner M."/>
            <person name="Doijad S."/>
            <person name="Chakraborty T."/>
        </authorList>
    </citation>
    <scope>NUCLEOTIDE SEQUENCE [LARGE SCALE GENOMIC DNA]</scope>
    <source>
        <strain evidence="7 8">6331-17</strain>
    </source>
</reference>
<evidence type="ECO:0000313" key="7">
    <source>
        <dbReference type="EMBL" id="POZ18959.1"/>
    </source>
</evidence>
<comment type="subcellular location">
    <subcellularLocation>
        <location evidence="1">Cell outer membrane</location>
    </subcellularLocation>
</comment>
<keyword evidence="3" id="KW-0732">Signal</keyword>